<sequence>MRRISEVEELIKLNRNLLRKDNSKIHLSASAVVFIGKKMILVQHPYLKKKLLPAGHVEALEDPLSTAIRELREETGYVGESISTFSLVDVNLISIPLNLKTNEKEHIHIDYRYQLKLGSEIKSLAALPTYLLDKEATPTEFKKYFVFNRIL</sequence>
<proteinExistence type="predicted"/>
<dbReference type="AlphaFoldDB" id="A0A0K2LFW6"/>
<keyword evidence="4" id="KW-1185">Reference proteome</keyword>
<organism evidence="3 4">
    <name type="scientific">Companilactobacillus heilongjiangensis</name>
    <dbReference type="NCBI Taxonomy" id="1074467"/>
    <lineage>
        <taxon>Bacteria</taxon>
        <taxon>Bacillati</taxon>
        <taxon>Bacillota</taxon>
        <taxon>Bacilli</taxon>
        <taxon>Lactobacillales</taxon>
        <taxon>Lactobacillaceae</taxon>
        <taxon>Companilactobacillus</taxon>
    </lineage>
</organism>
<evidence type="ECO:0000259" key="2">
    <source>
        <dbReference type="PROSITE" id="PS51462"/>
    </source>
</evidence>
<evidence type="ECO:0000313" key="3">
    <source>
        <dbReference type="EMBL" id="ALB30187.1"/>
    </source>
</evidence>
<accession>A0A0K2LFW6</accession>
<reference evidence="3 4" key="1">
    <citation type="submission" date="2015-08" db="EMBL/GenBank/DDBJ databases">
        <title>Genomic sequence of Lactobacillus heilongjiangensis DSM 28069, isolated from Chinese traditional pickle.</title>
        <authorList>
            <person name="Jiang X."/>
            <person name="Zheng B."/>
            <person name="Cheng H."/>
        </authorList>
    </citation>
    <scope>NUCLEOTIDE SEQUENCE [LARGE SCALE GENOMIC DNA]</scope>
    <source>
        <strain evidence="3 4">DSM 28069</strain>
    </source>
</reference>
<evidence type="ECO:0000256" key="1">
    <source>
        <dbReference type="ARBA" id="ARBA00022801"/>
    </source>
</evidence>
<dbReference type="InterPro" id="IPR020084">
    <property type="entry name" value="NUDIX_hydrolase_CS"/>
</dbReference>
<dbReference type="KEGG" id="lhi:JP39_08390"/>
<evidence type="ECO:0000313" key="4">
    <source>
        <dbReference type="Proteomes" id="UP000061546"/>
    </source>
</evidence>
<feature type="domain" description="Nudix hydrolase" evidence="2">
    <location>
        <begin position="24"/>
        <end position="149"/>
    </location>
</feature>
<protein>
    <recommendedName>
        <fullName evidence="2">Nudix hydrolase domain-containing protein</fullName>
    </recommendedName>
</protein>
<dbReference type="PROSITE" id="PS51462">
    <property type="entry name" value="NUDIX"/>
    <property type="match status" value="1"/>
</dbReference>
<gene>
    <name evidence="3" type="ORF">JP39_08390</name>
</gene>
<dbReference type="Gene3D" id="3.90.79.10">
    <property type="entry name" value="Nucleoside Triphosphate Pyrophosphohydrolase"/>
    <property type="match status" value="1"/>
</dbReference>
<dbReference type="Proteomes" id="UP000061546">
    <property type="component" value="Chromosome"/>
</dbReference>
<dbReference type="Pfam" id="PF00293">
    <property type="entry name" value="NUDIX"/>
    <property type="match status" value="1"/>
</dbReference>
<name>A0A0K2LFW6_9LACO</name>
<keyword evidence="1" id="KW-0378">Hydrolase</keyword>
<dbReference type="SUPFAM" id="SSF55811">
    <property type="entry name" value="Nudix"/>
    <property type="match status" value="1"/>
</dbReference>
<dbReference type="InterPro" id="IPR015797">
    <property type="entry name" value="NUDIX_hydrolase-like_dom_sf"/>
</dbReference>
<dbReference type="GO" id="GO:0016787">
    <property type="term" value="F:hydrolase activity"/>
    <property type="evidence" value="ECO:0007669"/>
    <property type="project" value="UniProtKB-KW"/>
</dbReference>
<dbReference type="EMBL" id="CP012559">
    <property type="protein sequence ID" value="ALB30187.1"/>
    <property type="molecule type" value="Genomic_DNA"/>
</dbReference>
<dbReference type="STRING" id="1074467.JP39_08390"/>
<dbReference type="InterPro" id="IPR000086">
    <property type="entry name" value="NUDIX_hydrolase_dom"/>
</dbReference>
<dbReference type="PROSITE" id="PS00893">
    <property type="entry name" value="NUDIX_BOX"/>
    <property type="match status" value="1"/>
</dbReference>